<dbReference type="SUPFAM" id="SSF55718">
    <property type="entry name" value="SCP-like"/>
    <property type="match status" value="1"/>
</dbReference>
<gene>
    <name evidence="2" type="ORF">HMPREF1624_00098</name>
</gene>
<dbReference type="InterPro" id="IPR003033">
    <property type="entry name" value="SCP2_sterol-bd_dom"/>
</dbReference>
<dbReference type="PANTHER" id="PTHR10094:SF25">
    <property type="entry name" value="SCP2 STEROL-BINDING DOMAIN-CONTAINING PROTEIN 1"/>
    <property type="match status" value="1"/>
</dbReference>
<protein>
    <recommendedName>
        <fullName evidence="1">SCP2 domain-containing protein</fullName>
    </recommendedName>
</protein>
<feature type="domain" description="SCP2" evidence="1">
    <location>
        <begin position="19"/>
        <end position="117"/>
    </location>
</feature>
<dbReference type="Pfam" id="PF02036">
    <property type="entry name" value="SCP2"/>
    <property type="match status" value="1"/>
</dbReference>
<dbReference type="PANTHER" id="PTHR10094">
    <property type="entry name" value="STEROL CARRIER PROTEIN 2 SCP-2 FAMILY PROTEIN"/>
    <property type="match status" value="1"/>
</dbReference>
<dbReference type="STRING" id="1391915.U7Q1L7"/>
<dbReference type="OrthoDB" id="10265837at2759"/>
<dbReference type="HOGENOM" id="CLU_105945_0_2_1"/>
<organism evidence="2 3">
    <name type="scientific">Sporothrix schenckii (strain ATCC 58251 / de Perez 2211183)</name>
    <name type="common">Rose-picker's disease fungus</name>
    <dbReference type="NCBI Taxonomy" id="1391915"/>
    <lineage>
        <taxon>Eukaryota</taxon>
        <taxon>Fungi</taxon>
        <taxon>Dikarya</taxon>
        <taxon>Ascomycota</taxon>
        <taxon>Pezizomycotina</taxon>
        <taxon>Sordariomycetes</taxon>
        <taxon>Sordariomycetidae</taxon>
        <taxon>Ophiostomatales</taxon>
        <taxon>Ophiostomataceae</taxon>
        <taxon>Sporothrix</taxon>
    </lineage>
</organism>
<name>U7Q1L7_SPOS1</name>
<sequence>MRPRHIDKFPSSVAFDAINDVLSNSEADRKDAIKNGKAVFGITLKNPAGETESWFIDLAKEGKVVQGLDKSDVELRLSDEDFGKLVMGKAKAQGLFMSGKLKIKGNVMKAAKLEPILNKSRSKAKL</sequence>
<keyword evidence="3" id="KW-1185">Reference proteome</keyword>
<evidence type="ECO:0000313" key="2">
    <source>
        <dbReference type="EMBL" id="ERT01804.1"/>
    </source>
</evidence>
<reference evidence="3" key="1">
    <citation type="journal article" date="2014" name="Genome Announc.">
        <title>Genome sequence of the pathogenic fungus Sporothrix schenckii (ATCC 58251).</title>
        <authorList>
            <person name="Cuomo C.A."/>
            <person name="Rodriguez-Del Valle N."/>
            <person name="Perez-Sanchez L."/>
            <person name="Abouelleil A."/>
            <person name="Goldberg J."/>
            <person name="Young S."/>
            <person name="Zeng Q."/>
            <person name="Birren B.W."/>
        </authorList>
    </citation>
    <scope>NUCLEOTIDE SEQUENCE [LARGE SCALE GENOMIC DNA]</scope>
    <source>
        <strain evidence="3">ATCC 58251 / de Perez 2211183</strain>
    </source>
</reference>
<proteinExistence type="predicted"/>
<dbReference type="InterPro" id="IPR036527">
    <property type="entry name" value="SCP2_sterol-bd_dom_sf"/>
</dbReference>
<dbReference type="AlphaFoldDB" id="U7Q1L7"/>
<dbReference type="EMBL" id="KI440842">
    <property type="protein sequence ID" value="ERT01804.1"/>
    <property type="molecule type" value="Genomic_DNA"/>
</dbReference>
<dbReference type="Gene3D" id="3.30.1050.10">
    <property type="entry name" value="SCP2 sterol-binding domain"/>
    <property type="match status" value="1"/>
</dbReference>
<evidence type="ECO:0000259" key="1">
    <source>
        <dbReference type="Pfam" id="PF02036"/>
    </source>
</evidence>
<dbReference type="GO" id="GO:0005829">
    <property type="term" value="C:cytosol"/>
    <property type="evidence" value="ECO:0007669"/>
    <property type="project" value="TreeGrafter"/>
</dbReference>
<dbReference type="Proteomes" id="UP000018087">
    <property type="component" value="Unassembled WGS sequence"/>
</dbReference>
<accession>U7Q1L7</accession>
<dbReference type="eggNOG" id="KOG4170">
    <property type="taxonomic scope" value="Eukaryota"/>
</dbReference>
<evidence type="ECO:0000313" key="3">
    <source>
        <dbReference type="Proteomes" id="UP000018087"/>
    </source>
</evidence>